<dbReference type="GO" id="GO:0009055">
    <property type="term" value="F:electron transfer activity"/>
    <property type="evidence" value="ECO:0007669"/>
    <property type="project" value="UniProtKB-UniRule"/>
</dbReference>
<name>A0A484HH36_9BACT</name>
<gene>
    <name evidence="11" type="primary">pyrK</name>
    <name evidence="16" type="ORF">EPICR_20250</name>
</gene>
<dbReference type="InterPro" id="IPR017938">
    <property type="entry name" value="Riboflavin_synthase-like_b-brl"/>
</dbReference>
<organism evidence="16">
    <name type="scientific">uncultured Desulfobacteraceae bacterium</name>
    <dbReference type="NCBI Taxonomy" id="218296"/>
    <lineage>
        <taxon>Bacteria</taxon>
        <taxon>Pseudomonadati</taxon>
        <taxon>Thermodesulfobacteriota</taxon>
        <taxon>Desulfobacteria</taxon>
        <taxon>Desulfobacterales</taxon>
        <taxon>Desulfobacteraceae</taxon>
        <taxon>environmental samples</taxon>
    </lineage>
</organism>
<dbReference type="Gene3D" id="2.40.30.10">
    <property type="entry name" value="Translation factors"/>
    <property type="match status" value="1"/>
</dbReference>
<dbReference type="InterPro" id="IPR037117">
    <property type="entry name" value="Dihydroorotate_DH_ele_sf"/>
</dbReference>
<dbReference type="InterPro" id="IPR050353">
    <property type="entry name" value="PyrK_electron_transfer"/>
</dbReference>
<keyword evidence="14" id="KW-0812">Transmembrane</keyword>
<evidence type="ECO:0000256" key="9">
    <source>
        <dbReference type="ARBA" id="ARBA00023004"/>
    </source>
</evidence>
<dbReference type="GO" id="GO:0051537">
    <property type="term" value="F:2 iron, 2 sulfur cluster binding"/>
    <property type="evidence" value="ECO:0007669"/>
    <property type="project" value="UniProtKB-KW"/>
</dbReference>
<feature type="binding site" evidence="11 13">
    <location>
        <position position="262"/>
    </location>
    <ligand>
        <name>[2Fe-2S] cluster</name>
        <dbReference type="ChEBI" id="CHEBI:190135"/>
    </ligand>
</feature>
<dbReference type="GO" id="GO:0046872">
    <property type="term" value="F:metal ion binding"/>
    <property type="evidence" value="ECO:0007669"/>
    <property type="project" value="UniProtKB-KW"/>
</dbReference>
<evidence type="ECO:0000256" key="6">
    <source>
        <dbReference type="ARBA" id="ARBA00022827"/>
    </source>
</evidence>
<dbReference type="HAMAP" id="MF_01211">
    <property type="entry name" value="DHODB_Fe_S_bind"/>
    <property type="match status" value="1"/>
</dbReference>
<proteinExistence type="inferred from homology"/>
<evidence type="ECO:0000256" key="8">
    <source>
        <dbReference type="ARBA" id="ARBA00022982"/>
    </source>
</evidence>
<keyword evidence="14" id="KW-0472">Membrane</keyword>
<evidence type="ECO:0000259" key="15">
    <source>
        <dbReference type="PROSITE" id="PS51384"/>
    </source>
</evidence>
<dbReference type="Gene3D" id="3.40.50.80">
    <property type="entry name" value="Nucleotide-binding domain of ferredoxin-NADP reductase (FNR) module"/>
    <property type="match status" value="1"/>
</dbReference>
<dbReference type="Pfam" id="PF00175">
    <property type="entry name" value="NAD_binding_1"/>
    <property type="match status" value="1"/>
</dbReference>
<comment type="cofactor">
    <cofactor evidence="11 12">
        <name>FAD</name>
        <dbReference type="ChEBI" id="CHEBI:57692"/>
    </cofactor>
    <text evidence="11 12">Binds 1 FAD per subunit.</text>
</comment>
<dbReference type="PIRSF" id="PIRSF006816">
    <property type="entry name" value="Cyc3_hyd_g"/>
    <property type="match status" value="1"/>
</dbReference>
<feature type="transmembrane region" description="Helical" evidence="14">
    <location>
        <begin position="122"/>
        <end position="142"/>
    </location>
</feature>
<dbReference type="PANTHER" id="PTHR43513">
    <property type="entry name" value="DIHYDROOROTATE DEHYDROGENASE B (NAD(+)), ELECTRON TRANSFER SUBUNIT"/>
    <property type="match status" value="1"/>
</dbReference>
<protein>
    <recommendedName>
        <fullName evidence="11">Dihydroorotate dehydrogenase B (NAD(+)), electron transfer subunit</fullName>
    </recommendedName>
    <alternativeName>
        <fullName evidence="11">Dihydroorotate oxidase B, electron transfer subunit</fullName>
    </alternativeName>
</protein>
<keyword evidence="14" id="KW-1133">Transmembrane helix</keyword>
<evidence type="ECO:0000256" key="5">
    <source>
        <dbReference type="ARBA" id="ARBA00022723"/>
    </source>
</evidence>
<dbReference type="PROSITE" id="PS51384">
    <property type="entry name" value="FAD_FR"/>
    <property type="match status" value="1"/>
</dbReference>
<evidence type="ECO:0000256" key="10">
    <source>
        <dbReference type="ARBA" id="ARBA00023014"/>
    </source>
</evidence>
<keyword evidence="6 11" id="KW-0274">FAD</keyword>
<feature type="binding site" evidence="11 13">
    <location>
        <position position="240"/>
    </location>
    <ligand>
        <name>[2Fe-2S] cluster</name>
        <dbReference type="ChEBI" id="CHEBI:190135"/>
    </ligand>
</feature>
<reference evidence="16" key="1">
    <citation type="submission" date="2019-01" db="EMBL/GenBank/DDBJ databases">
        <authorList>
            <consortium name="Genoscope - CEA"/>
            <person name="William W."/>
        </authorList>
    </citation>
    <scope>NUCLEOTIDE SEQUENCE</scope>
    <source>
        <strain evidence="16">CR-1</strain>
    </source>
</reference>
<comment type="caution">
    <text evidence="11">Lacks conserved residue(s) required for the propagation of feature annotation.</text>
</comment>
<dbReference type="Pfam" id="PF10418">
    <property type="entry name" value="DHODB_Fe-S_bind"/>
    <property type="match status" value="1"/>
</dbReference>
<dbReference type="AlphaFoldDB" id="A0A484HH36"/>
<feature type="binding site" evidence="11 12">
    <location>
        <begin position="62"/>
        <end position="65"/>
    </location>
    <ligand>
        <name>FAD</name>
        <dbReference type="ChEBI" id="CHEBI:57692"/>
    </ligand>
</feature>
<dbReference type="SUPFAM" id="SSF63380">
    <property type="entry name" value="Riboflavin synthase domain-like"/>
    <property type="match status" value="1"/>
</dbReference>
<dbReference type="InterPro" id="IPR023455">
    <property type="entry name" value="Dihydroorotate_DHASE_ETsu"/>
</dbReference>
<dbReference type="Gene3D" id="2.10.240.10">
    <property type="entry name" value="Dihydroorotate dehydrogenase, electron transfer subunit"/>
    <property type="match status" value="1"/>
</dbReference>
<keyword evidence="8 11" id="KW-0249">Electron transport</keyword>
<evidence type="ECO:0000256" key="11">
    <source>
        <dbReference type="HAMAP-Rule" id="MF_01211"/>
    </source>
</evidence>
<comment type="function">
    <text evidence="11">Responsible for channeling the electrons from the oxidation of dihydroorotate from the FMN redox center in the PyrD type B subunit to the ultimate electron acceptor NAD(+).</text>
</comment>
<evidence type="ECO:0000256" key="13">
    <source>
        <dbReference type="PIRSR" id="PIRSR006816-2"/>
    </source>
</evidence>
<evidence type="ECO:0000256" key="1">
    <source>
        <dbReference type="ARBA" id="ARBA00006422"/>
    </source>
</evidence>
<keyword evidence="2 11" id="KW-0813">Transport</keyword>
<dbReference type="GO" id="GO:0050660">
    <property type="term" value="F:flavin adenine dinucleotide binding"/>
    <property type="evidence" value="ECO:0007669"/>
    <property type="project" value="InterPro"/>
</dbReference>
<dbReference type="InterPro" id="IPR019480">
    <property type="entry name" value="Dihydroorotate_DH_Fe-S-bd"/>
</dbReference>
<dbReference type="InterPro" id="IPR012165">
    <property type="entry name" value="Cyt_c3_hydrogenase_gsu"/>
</dbReference>
<keyword evidence="5 11" id="KW-0479">Metal-binding</keyword>
<dbReference type="CDD" id="cd06218">
    <property type="entry name" value="DHOD_e_trans"/>
    <property type="match status" value="1"/>
</dbReference>
<keyword evidence="3 11" id="KW-0285">Flavoprotein</keyword>
<sequence length="279" mass="29953">MPEKNQKENKLRMKTEPVLWNRKVGPDCFRMGIGQNGVCRDAVPGQFVMLGLCDETSFVLRRPFSIHGLVTEGGRPGGLEILYKVVGKNTRAFSKLREGDEIDVLGPLGKGFSAPKDPDGRAVIVGGGIGVAPLLFLADFLIEKNMDPARCRVFLGGRTPGDVLCADGFEKRGMEVRVATDDGAAGRKGPVTDLVEKDMKKNPPGMTYACGPKGMLKRVSEICETYGAPCQASMETFMACGMGACLGCAAGHKTEDRYLHVCVDGPVMDPGLLDMASLH</sequence>
<feature type="domain" description="FAD-binding FR-type" evidence="15">
    <location>
        <begin position="11"/>
        <end position="114"/>
    </location>
</feature>
<dbReference type="InterPro" id="IPR017927">
    <property type="entry name" value="FAD-bd_FR_type"/>
</dbReference>
<dbReference type="PANTHER" id="PTHR43513:SF3">
    <property type="entry name" value="DIHYDROOROTATE DEHYDROGENASE B (NAD(+)), ELECTRON TRANSFER SUBUNIT-RELATED"/>
    <property type="match status" value="1"/>
</dbReference>
<evidence type="ECO:0000256" key="3">
    <source>
        <dbReference type="ARBA" id="ARBA00022630"/>
    </source>
</evidence>
<dbReference type="GO" id="GO:0016491">
    <property type="term" value="F:oxidoreductase activity"/>
    <property type="evidence" value="ECO:0007669"/>
    <property type="project" value="InterPro"/>
</dbReference>
<comment type="pathway">
    <text evidence="11">Pyrimidine metabolism; UMP biosynthesis via de novo pathway; orotate from (S)-dihydroorotate (NAD(+) route): step 1/1.</text>
</comment>
<dbReference type="InterPro" id="IPR039261">
    <property type="entry name" value="FNR_nucleotide-bd"/>
</dbReference>
<comment type="subunit">
    <text evidence="11">Heterotetramer of 2 PyrK and 2 PyrD type B subunits.</text>
</comment>
<dbReference type="InterPro" id="IPR001433">
    <property type="entry name" value="OxRdtase_FAD/NAD-bd"/>
</dbReference>
<evidence type="ECO:0000256" key="7">
    <source>
        <dbReference type="ARBA" id="ARBA00022975"/>
    </source>
</evidence>
<keyword evidence="4 11" id="KW-0001">2Fe-2S</keyword>
<dbReference type="EMBL" id="CAACVI010000012">
    <property type="protein sequence ID" value="VEN73781.1"/>
    <property type="molecule type" value="Genomic_DNA"/>
</dbReference>
<keyword evidence="7 11" id="KW-0665">Pyrimidine biosynthesis</keyword>
<evidence type="ECO:0000256" key="2">
    <source>
        <dbReference type="ARBA" id="ARBA00022448"/>
    </source>
</evidence>
<comment type="similarity">
    <text evidence="1 11">Belongs to the PyrK family.</text>
</comment>
<evidence type="ECO:0000256" key="14">
    <source>
        <dbReference type="SAM" id="Phobius"/>
    </source>
</evidence>
<accession>A0A484HH36</accession>
<dbReference type="GO" id="GO:0044205">
    <property type="term" value="P:'de novo' UMP biosynthetic process"/>
    <property type="evidence" value="ECO:0007669"/>
    <property type="project" value="UniProtKB-UniRule"/>
</dbReference>
<feature type="binding site" evidence="11 13">
    <location>
        <position position="248"/>
    </location>
    <ligand>
        <name>[2Fe-2S] cluster</name>
        <dbReference type="ChEBI" id="CHEBI:190135"/>
    </ligand>
</feature>
<evidence type="ECO:0000313" key="16">
    <source>
        <dbReference type="EMBL" id="VEN73781.1"/>
    </source>
</evidence>
<dbReference type="SUPFAM" id="SSF52343">
    <property type="entry name" value="Ferredoxin reductase-like, C-terminal NADP-linked domain"/>
    <property type="match status" value="1"/>
</dbReference>
<keyword evidence="9 11" id="KW-0408">Iron</keyword>
<dbReference type="UniPathway" id="UPA00070">
    <property type="reaction ID" value="UER00945"/>
</dbReference>
<evidence type="ECO:0000256" key="4">
    <source>
        <dbReference type="ARBA" id="ARBA00022714"/>
    </source>
</evidence>
<comment type="cofactor">
    <cofactor evidence="11">
        <name>[2Fe-2S] cluster</name>
        <dbReference type="ChEBI" id="CHEBI:190135"/>
    </cofactor>
    <text evidence="11">Binds 1 [2Fe-2S] cluster per subunit.</text>
</comment>
<evidence type="ECO:0000256" key="12">
    <source>
        <dbReference type="PIRSR" id="PIRSR006816-1"/>
    </source>
</evidence>
<feature type="binding site" evidence="11 13">
    <location>
        <position position="245"/>
    </location>
    <ligand>
        <name>[2Fe-2S] cluster</name>
        <dbReference type="ChEBI" id="CHEBI:190135"/>
    </ligand>
</feature>
<comment type="cofactor">
    <cofactor evidence="13">
        <name>[2Fe-2S] cluster</name>
        <dbReference type="ChEBI" id="CHEBI:190135"/>
    </cofactor>
    <text evidence="13">Binds 1 [2Fe-2S] cluster per subunit.</text>
</comment>
<keyword evidence="10 11" id="KW-0411">Iron-sulfur</keyword>